<dbReference type="SUPFAM" id="SSF56601">
    <property type="entry name" value="beta-lactamase/transpeptidase-like"/>
    <property type="match status" value="1"/>
</dbReference>
<proteinExistence type="predicted"/>
<evidence type="ECO:0000259" key="1">
    <source>
        <dbReference type="Pfam" id="PF00144"/>
    </source>
</evidence>
<keyword evidence="3" id="KW-1185">Reference proteome</keyword>
<sequence>MNDAHSLVSGTVHALVGSGHAPAAVGVALRGSDQAVVTAGNLARPAPGAVEAGPGTLFALGSITKTFTALLLAEMAATGAVACDDPIRAHLPAEAVPRNGAAAITLGQLAAHRAGLPRLPRGLRRRSLPYLLSDPYARYRVEDLHRAVSRLRPPREAPQVRYSTFGVGLLGHLLARAAGTPYPELLAERVLTPLGMRDTLVPPEETLTRRAAVGHRRGRPVPHWRFDALEAAGALYSTGADLLRYLQAQLHPDTVPEPLATALLTARRQRHEDGGASLGWNVREIRGRTLLWHSGGTGGFTAFAGFSPDSAAGVAILASTAPSLRQPVIHAARRLFRSVVFG</sequence>
<protein>
    <recommendedName>
        <fullName evidence="1">Beta-lactamase-related domain-containing protein</fullName>
    </recommendedName>
</protein>
<dbReference type="EMBL" id="BAAAHQ010000004">
    <property type="protein sequence ID" value="GAA0917625.1"/>
    <property type="molecule type" value="Genomic_DNA"/>
</dbReference>
<dbReference type="PANTHER" id="PTHR46825">
    <property type="entry name" value="D-ALANYL-D-ALANINE-CARBOXYPEPTIDASE/ENDOPEPTIDASE AMPH"/>
    <property type="match status" value="1"/>
</dbReference>
<dbReference type="PANTHER" id="PTHR46825:SF9">
    <property type="entry name" value="BETA-LACTAMASE-RELATED DOMAIN-CONTAINING PROTEIN"/>
    <property type="match status" value="1"/>
</dbReference>
<dbReference type="InterPro" id="IPR012338">
    <property type="entry name" value="Beta-lactam/transpept-like"/>
</dbReference>
<dbReference type="Gene3D" id="3.40.710.10">
    <property type="entry name" value="DD-peptidase/beta-lactamase superfamily"/>
    <property type="match status" value="1"/>
</dbReference>
<evidence type="ECO:0000313" key="3">
    <source>
        <dbReference type="Proteomes" id="UP001501578"/>
    </source>
</evidence>
<dbReference type="RefSeq" id="WP_343948855.1">
    <property type="nucleotide sequence ID" value="NZ_BAAAHQ010000004.1"/>
</dbReference>
<evidence type="ECO:0000313" key="2">
    <source>
        <dbReference type="EMBL" id="GAA0917625.1"/>
    </source>
</evidence>
<gene>
    <name evidence="2" type="ORF">GCM10009560_13840</name>
</gene>
<accession>A0ABN1NVK8</accession>
<dbReference type="Pfam" id="PF00144">
    <property type="entry name" value="Beta-lactamase"/>
    <property type="match status" value="1"/>
</dbReference>
<dbReference type="Proteomes" id="UP001501578">
    <property type="component" value="Unassembled WGS sequence"/>
</dbReference>
<feature type="domain" description="Beta-lactamase-related" evidence="1">
    <location>
        <begin position="12"/>
        <end position="329"/>
    </location>
</feature>
<comment type="caution">
    <text evidence="2">The sequence shown here is derived from an EMBL/GenBank/DDBJ whole genome shotgun (WGS) entry which is preliminary data.</text>
</comment>
<reference evidence="2 3" key="1">
    <citation type="journal article" date="2019" name="Int. J. Syst. Evol. Microbiol.">
        <title>The Global Catalogue of Microorganisms (GCM) 10K type strain sequencing project: providing services to taxonomists for standard genome sequencing and annotation.</title>
        <authorList>
            <consortium name="The Broad Institute Genomics Platform"/>
            <consortium name="The Broad Institute Genome Sequencing Center for Infectious Disease"/>
            <person name="Wu L."/>
            <person name="Ma J."/>
        </authorList>
    </citation>
    <scope>NUCLEOTIDE SEQUENCE [LARGE SCALE GENOMIC DNA]</scope>
    <source>
        <strain evidence="2 3">JCM 11136</strain>
    </source>
</reference>
<dbReference type="InterPro" id="IPR050491">
    <property type="entry name" value="AmpC-like"/>
</dbReference>
<name>A0ABN1NVK8_9ACTN</name>
<dbReference type="InterPro" id="IPR001466">
    <property type="entry name" value="Beta-lactam-related"/>
</dbReference>
<organism evidence="2 3">
    <name type="scientific">Nonomuraea longicatena</name>
    <dbReference type="NCBI Taxonomy" id="83682"/>
    <lineage>
        <taxon>Bacteria</taxon>
        <taxon>Bacillati</taxon>
        <taxon>Actinomycetota</taxon>
        <taxon>Actinomycetes</taxon>
        <taxon>Streptosporangiales</taxon>
        <taxon>Streptosporangiaceae</taxon>
        <taxon>Nonomuraea</taxon>
    </lineage>
</organism>